<dbReference type="AlphaFoldDB" id="A0A016U2P1"/>
<proteinExistence type="predicted"/>
<dbReference type="Proteomes" id="UP000024635">
    <property type="component" value="Unassembled WGS sequence"/>
</dbReference>
<sequence>MATAPRTPFPPKGSPPIFFMDCMLPDYIYMLFSYPLILAARLGYNVGKRVLACPIGKVNGHTRQLGPANCYRPGKRVQRLF</sequence>
<name>A0A016U2P1_9BILA</name>
<keyword evidence="1" id="KW-1133">Transmembrane helix</keyword>
<comment type="caution">
    <text evidence="2">The sequence shown here is derived from an EMBL/GenBank/DDBJ whole genome shotgun (WGS) entry which is preliminary data.</text>
</comment>
<accession>A0A016U2P1</accession>
<protein>
    <submittedName>
        <fullName evidence="2">Uncharacterized protein</fullName>
    </submittedName>
</protein>
<feature type="transmembrane region" description="Helical" evidence="1">
    <location>
        <begin position="27"/>
        <end position="44"/>
    </location>
</feature>
<keyword evidence="1" id="KW-0812">Transmembrane</keyword>
<keyword evidence="3" id="KW-1185">Reference proteome</keyword>
<reference evidence="3" key="1">
    <citation type="journal article" date="2015" name="Nat. Genet.">
        <title>The genome and transcriptome of the zoonotic hookworm Ancylostoma ceylanicum identify infection-specific gene families.</title>
        <authorList>
            <person name="Schwarz E.M."/>
            <person name="Hu Y."/>
            <person name="Antoshechkin I."/>
            <person name="Miller M.M."/>
            <person name="Sternberg P.W."/>
            <person name="Aroian R.V."/>
        </authorList>
    </citation>
    <scope>NUCLEOTIDE SEQUENCE</scope>
    <source>
        <strain evidence="3">HY135</strain>
    </source>
</reference>
<evidence type="ECO:0000313" key="2">
    <source>
        <dbReference type="EMBL" id="EYC09251.1"/>
    </source>
</evidence>
<organism evidence="2 3">
    <name type="scientific">Ancylostoma ceylanicum</name>
    <dbReference type="NCBI Taxonomy" id="53326"/>
    <lineage>
        <taxon>Eukaryota</taxon>
        <taxon>Metazoa</taxon>
        <taxon>Ecdysozoa</taxon>
        <taxon>Nematoda</taxon>
        <taxon>Chromadorea</taxon>
        <taxon>Rhabditida</taxon>
        <taxon>Rhabditina</taxon>
        <taxon>Rhabditomorpha</taxon>
        <taxon>Strongyloidea</taxon>
        <taxon>Ancylostomatidae</taxon>
        <taxon>Ancylostomatinae</taxon>
        <taxon>Ancylostoma</taxon>
    </lineage>
</organism>
<gene>
    <name evidence="2" type="primary">Acey_s0061.g3234</name>
    <name evidence="2" type="ORF">Y032_0061g3234</name>
</gene>
<evidence type="ECO:0000256" key="1">
    <source>
        <dbReference type="SAM" id="Phobius"/>
    </source>
</evidence>
<keyword evidence="1" id="KW-0472">Membrane</keyword>
<evidence type="ECO:0000313" key="3">
    <source>
        <dbReference type="Proteomes" id="UP000024635"/>
    </source>
</evidence>
<dbReference type="EMBL" id="JARK01001397">
    <property type="protein sequence ID" value="EYC09251.1"/>
    <property type="molecule type" value="Genomic_DNA"/>
</dbReference>